<feature type="transmembrane region" description="Helical" evidence="2">
    <location>
        <begin position="320"/>
        <end position="338"/>
    </location>
</feature>
<organism evidence="4">
    <name type="scientific">Corethron hystrix</name>
    <dbReference type="NCBI Taxonomy" id="216773"/>
    <lineage>
        <taxon>Eukaryota</taxon>
        <taxon>Sar</taxon>
        <taxon>Stramenopiles</taxon>
        <taxon>Ochrophyta</taxon>
        <taxon>Bacillariophyta</taxon>
        <taxon>Coscinodiscophyceae</taxon>
        <taxon>Corethrophycidae</taxon>
        <taxon>Corethrales</taxon>
        <taxon>Corethraceae</taxon>
        <taxon>Corethron</taxon>
    </lineage>
</organism>
<evidence type="ECO:0008006" key="5">
    <source>
        <dbReference type="Google" id="ProtNLM"/>
    </source>
</evidence>
<name>A0A7S1BYP4_9STRA</name>
<feature type="compositionally biased region" description="Polar residues" evidence="1">
    <location>
        <begin position="257"/>
        <end position="276"/>
    </location>
</feature>
<evidence type="ECO:0000313" key="4">
    <source>
        <dbReference type="EMBL" id="CAD8902140.1"/>
    </source>
</evidence>
<protein>
    <recommendedName>
        <fullName evidence="5">ShKT domain-containing protein</fullName>
    </recommendedName>
</protein>
<feature type="region of interest" description="Disordered" evidence="1">
    <location>
        <begin position="235"/>
        <end position="276"/>
    </location>
</feature>
<evidence type="ECO:0000256" key="2">
    <source>
        <dbReference type="SAM" id="Phobius"/>
    </source>
</evidence>
<keyword evidence="2" id="KW-0472">Membrane</keyword>
<keyword evidence="3" id="KW-0732">Signal</keyword>
<evidence type="ECO:0000256" key="3">
    <source>
        <dbReference type="SAM" id="SignalP"/>
    </source>
</evidence>
<accession>A0A7S1BYP4</accession>
<reference evidence="4" key="1">
    <citation type="submission" date="2021-01" db="EMBL/GenBank/DDBJ databases">
        <authorList>
            <person name="Corre E."/>
            <person name="Pelletier E."/>
            <person name="Niang G."/>
            <person name="Scheremetjew M."/>
            <person name="Finn R."/>
            <person name="Kale V."/>
            <person name="Holt S."/>
            <person name="Cochrane G."/>
            <person name="Meng A."/>
            <person name="Brown T."/>
            <person name="Cohen L."/>
        </authorList>
    </citation>
    <scope>NUCLEOTIDE SEQUENCE</scope>
    <source>
        <strain evidence="4">308</strain>
    </source>
</reference>
<dbReference type="AlphaFoldDB" id="A0A7S1BYP4"/>
<proteinExistence type="predicted"/>
<feature type="chain" id="PRO_5031292568" description="ShKT domain-containing protein" evidence="3">
    <location>
        <begin position="23"/>
        <end position="476"/>
    </location>
</feature>
<sequence>MVFLLKHFEATALLISCRFSAAENPRLYTVNDRIRNKDDRIATSTEKLHSHIRRVGKPTLKKKKDDECSDFSEIFCDVFLSDSVDLKDACDQVIMMEKVNIHCAKSCGMCMGQGKELEQGGISSQNSLEKKSVSSLSSVVPTSNAKGRVGPRDHASTNIEYKEIPGEISIGEPLGSMPLSSAPPDTLNHTVVKQFKDKDRTGVKFEYEESLEPNSLKILESVLSSETNTATLARESKDKDRMSIVPSPHETLDTGLAYTSNSPNGTKNENNASQLNVREDPDQLEILLHKNLTDDGAYFSSNDIEASKQILHKKFKKKNILAVFLCLTLAAFIGPFIFNDKNKRKRVPTIISKNSKTCDDILMIDIPQDPIDDIFMTDVPQYSIQDSVEKRADEEQDGVEKGYNNMKSADFVEENIRQVNTFGHENRISIPPEICGTKTFPTREECINFEKNDAHHILEDFKTRVLNIKGSFDCLQ</sequence>
<feature type="signal peptide" evidence="3">
    <location>
        <begin position="1"/>
        <end position="22"/>
    </location>
</feature>
<gene>
    <name evidence="4" type="ORF">CHYS00102_LOCUS29359</name>
</gene>
<dbReference type="EMBL" id="HBFR01040134">
    <property type="protein sequence ID" value="CAD8902140.1"/>
    <property type="molecule type" value="Transcribed_RNA"/>
</dbReference>
<evidence type="ECO:0000256" key="1">
    <source>
        <dbReference type="SAM" id="MobiDB-lite"/>
    </source>
</evidence>
<keyword evidence="2" id="KW-0812">Transmembrane</keyword>
<keyword evidence="2" id="KW-1133">Transmembrane helix</keyword>
<feature type="region of interest" description="Disordered" evidence="1">
    <location>
        <begin position="133"/>
        <end position="153"/>
    </location>
</feature>